<proteinExistence type="predicted"/>
<evidence type="ECO:0000313" key="3">
    <source>
        <dbReference type="Proteomes" id="UP000016922"/>
    </source>
</evidence>
<feature type="compositionally biased region" description="Polar residues" evidence="1">
    <location>
        <begin position="1"/>
        <end position="10"/>
    </location>
</feature>
<dbReference type="Proteomes" id="UP000016922">
    <property type="component" value="Unassembled WGS sequence"/>
</dbReference>
<gene>
    <name evidence="2" type="ORF">GLAREA_05071</name>
</gene>
<evidence type="ECO:0000313" key="2">
    <source>
        <dbReference type="EMBL" id="EPE35734.1"/>
    </source>
</evidence>
<dbReference type="EMBL" id="KE145353">
    <property type="protein sequence ID" value="EPE35734.1"/>
    <property type="molecule type" value="Genomic_DNA"/>
</dbReference>
<evidence type="ECO:0000256" key="1">
    <source>
        <dbReference type="SAM" id="MobiDB-lite"/>
    </source>
</evidence>
<accession>S3DF54</accession>
<dbReference type="AlphaFoldDB" id="S3DF54"/>
<reference evidence="2 3" key="1">
    <citation type="journal article" date="2013" name="BMC Genomics">
        <title>Genomics-driven discovery of the pneumocandin biosynthetic gene cluster in the fungus Glarea lozoyensis.</title>
        <authorList>
            <person name="Chen L."/>
            <person name="Yue Q."/>
            <person name="Zhang X."/>
            <person name="Xiang M."/>
            <person name="Wang C."/>
            <person name="Li S."/>
            <person name="Che Y."/>
            <person name="Ortiz-Lopez F.J."/>
            <person name="Bills G.F."/>
            <person name="Liu X."/>
            <person name="An Z."/>
        </authorList>
    </citation>
    <scope>NUCLEOTIDE SEQUENCE [LARGE SCALE GENOMIC DNA]</scope>
    <source>
        <strain evidence="3">ATCC 20868 / MF5171</strain>
    </source>
</reference>
<organism evidence="2 3">
    <name type="scientific">Glarea lozoyensis (strain ATCC 20868 / MF5171)</name>
    <dbReference type="NCBI Taxonomy" id="1116229"/>
    <lineage>
        <taxon>Eukaryota</taxon>
        <taxon>Fungi</taxon>
        <taxon>Dikarya</taxon>
        <taxon>Ascomycota</taxon>
        <taxon>Pezizomycotina</taxon>
        <taxon>Leotiomycetes</taxon>
        <taxon>Helotiales</taxon>
        <taxon>Helotiaceae</taxon>
        <taxon>Glarea</taxon>
    </lineage>
</organism>
<dbReference type="HOGENOM" id="CLU_1992859_0_0_1"/>
<name>S3DF54_GLAL2</name>
<sequence>MSRLSVSYHSSDPRNDEHFEIAYRPKRSRSPAYIPVRSSSYSYSHKSETRPSFWGGTSRYERDSSRSSHTTRYMPVEEAPRRKARFLDIDSDDEDSDASYDHYRRRRTVEWVEPPSRRERCWRRL</sequence>
<feature type="region of interest" description="Disordered" evidence="1">
    <location>
        <begin position="39"/>
        <end position="79"/>
    </location>
</feature>
<keyword evidence="3" id="KW-1185">Reference proteome</keyword>
<feature type="compositionally biased region" description="Basic and acidic residues" evidence="1">
    <location>
        <begin position="11"/>
        <end position="23"/>
    </location>
</feature>
<dbReference type="RefSeq" id="XP_008076552.1">
    <property type="nucleotide sequence ID" value="XM_008078361.1"/>
</dbReference>
<feature type="region of interest" description="Disordered" evidence="1">
    <location>
        <begin position="1"/>
        <end position="23"/>
    </location>
</feature>
<dbReference type="KEGG" id="glz:GLAREA_05071"/>
<protein>
    <submittedName>
        <fullName evidence="2">Uncharacterized protein</fullName>
    </submittedName>
</protein>
<dbReference type="GeneID" id="19464126"/>